<sequence length="356" mass="39701">MSWLYDDAALFPTQAQAATAETPAAPAAPDANTDFERFHETIEPLAPEIASAPIVDTGLKTIIVKNLQWWTSENDLRALLSSCGVISGIDFEAAVKNGKSLGVAMITFQSSDAALRAVVALHNRPVNGKPAQAKLMRASNVPDAAPASPVKSPIKEAPRSKPPVRKSPVPRHRSPARDGRHRRDGDRPSLGQERDDRAAREREHRRERDEKARREREEQARREKERHDRVKRERERNDHAKRERDREDHARREREREDYATRERDRDREERSRRERDDQTALSVVTIYVQIVATVTIDPDAHGTDPNSADEANHLEVVGSVLHLSRGQIGLVRSVGALHLGAAMGDATAMGAATMA</sequence>
<dbReference type="PANTHER" id="PTHR23204">
    <property type="entry name" value="CLEAVAGE AND POLYADENYLATION SPECIFIC FACTOR"/>
    <property type="match status" value="1"/>
</dbReference>
<dbReference type="AlphaFoldDB" id="A0A3P3Y6F0"/>
<feature type="domain" description="RRM" evidence="4">
    <location>
        <begin position="60"/>
        <end position="138"/>
    </location>
</feature>
<proteinExistence type="inferred from homology"/>
<dbReference type="InterPro" id="IPR035979">
    <property type="entry name" value="RBD_domain_sf"/>
</dbReference>
<evidence type="ECO:0000256" key="3">
    <source>
        <dbReference type="SAM" id="MobiDB-lite"/>
    </source>
</evidence>
<reference evidence="5 6" key="1">
    <citation type="submission" date="2018-03" db="EMBL/GenBank/DDBJ databases">
        <authorList>
            <person name="Fogelqvist J."/>
        </authorList>
    </citation>
    <scope>NUCLEOTIDE SEQUENCE [LARGE SCALE GENOMIC DNA]</scope>
</reference>
<dbReference type="GO" id="GO:0005634">
    <property type="term" value="C:nucleus"/>
    <property type="evidence" value="ECO:0007669"/>
    <property type="project" value="UniProtKB-SubCell"/>
</dbReference>
<dbReference type="SUPFAM" id="SSF54928">
    <property type="entry name" value="RNA-binding domain, RBD"/>
    <property type="match status" value="1"/>
</dbReference>
<dbReference type="Gene3D" id="3.30.70.330">
    <property type="match status" value="1"/>
</dbReference>
<dbReference type="InterPro" id="IPR000504">
    <property type="entry name" value="RRM_dom"/>
</dbReference>
<dbReference type="EMBL" id="OVEO01000004">
    <property type="protein sequence ID" value="SPQ95721.1"/>
    <property type="molecule type" value="Genomic_DNA"/>
</dbReference>
<evidence type="ECO:0000256" key="1">
    <source>
        <dbReference type="ARBA" id="ARBA00006265"/>
    </source>
</evidence>
<dbReference type="SMART" id="SM00360">
    <property type="entry name" value="RRM"/>
    <property type="match status" value="1"/>
</dbReference>
<comment type="similarity">
    <text evidence="1">Belongs to the RRM CPSF6/7 family.</text>
</comment>
<feature type="region of interest" description="Disordered" evidence="3">
    <location>
        <begin position="130"/>
        <end position="280"/>
    </location>
</feature>
<evidence type="ECO:0000313" key="6">
    <source>
        <dbReference type="Proteomes" id="UP000290189"/>
    </source>
</evidence>
<name>A0A3P3Y6F0_PLABS</name>
<dbReference type="Proteomes" id="UP000290189">
    <property type="component" value="Unassembled WGS sequence"/>
</dbReference>
<dbReference type="Pfam" id="PF00076">
    <property type="entry name" value="RRM_1"/>
    <property type="match status" value="1"/>
</dbReference>
<feature type="compositionally biased region" description="Basic residues" evidence="3">
    <location>
        <begin position="162"/>
        <end position="174"/>
    </location>
</feature>
<organism evidence="5 6">
    <name type="scientific">Plasmodiophora brassicae</name>
    <name type="common">Clubroot disease agent</name>
    <dbReference type="NCBI Taxonomy" id="37360"/>
    <lineage>
        <taxon>Eukaryota</taxon>
        <taxon>Sar</taxon>
        <taxon>Rhizaria</taxon>
        <taxon>Endomyxa</taxon>
        <taxon>Phytomyxea</taxon>
        <taxon>Plasmodiophorida</taxon>
        <taxon>Plasmodiophoridae</taxon>
        <taxon>Plasmodiophora</taxon>
    </lineage>
</organism>
<feature type="compositionally biased region" description="Basic and acidic residues" evidence="3">
    <location>
        <begin position="175"/>
        <end position="279"/>
    </location>
</feature>
<geneLocation type="mitochondrion" evidence="5"/>
<evidence type="ECO:0000259" key="4">
    <source>
        <dbReference type="PROSITE" id="PS50102"/>
    </source>
</evidence>
<evidence type="ECO:0000256" key="2">
    <source>
        <dbReference type="PROSITE-ProRule" id="PRU00176"/>
    </source>
</evidence>
<keyword evidence="5" id="KW-0496">Mitochondrion</keyword>
<evidence type="ECO:0000313" key="5">
    <source>
        <dbReference type="EMBL" id="SPQ95721.1"/>
    </source>
</evidence>
<dbReference type="InterPro" id="IPR034772">
    <property type="entry name" value="CPSF6/7"/>
</dbReference>
<dbReference type="GO" id="GO:0003723">
    <property type="term" value="F:RNA binding"/>
    <property type="evidence" value="ECO:0007669"/>
    <property type="project" value="UniProtKB-UniRule"/>
</dbReference>
<keyword evidence="2" id="KW-0694">RNA-binding</keyword>
<accession>A0A3P3Y6F0</accession>
<protein>
    <recommendedName>
        <fullName evidence="4">RRM domain-containing protein</fullName>
    </recommendedName>
</protein>
<dbReference type="InterPro" id="IPR012677">
    <property type="entry name" value="Nucleotide-bd_a/b_plait_sf"/>
</dbReference>
<dbReference type="PROSITE" id="PS50102">
    <property type="entry name" value="RRM"/>
    <property type="match status" value="1"/>
</dbReference>
<gene>
    <name evidence="5" type="ORF">PLBR_LOCUS2936</name>
</gene>
<dbReference type="GO" id="GO:0006397">
    <property type="term" value="P:mRNA processing"/>
    <property type="evidence" value="ECO:0007669"/>
    <property type="project" value="UniProtKB-KW"/>
</dbReference>